<evidence type="ECO:0000313" key="7">
    <source>
        <dbReference type="EMBL" id="PLB52768.1"/>
    </source>
</evidence>
<feature type="transmembrane region" description="Helical" evidence="5">
    <location>
        <begin position="146"/>
        <end position="170"/>
    </location>
</feature>
<dbReference type="PANTHER" id="PTHR23502:SF23">
    <property type="entry name" value="FLUCONAZOLE RESISTANCE PROTEIN 1"/>
    <property type="match status" value="1"/>
</dbReference>
<dbReference type="OrthoDB" id="3357846at2759"/>
<dbReference type="Proteomes" id="UP000234275">
    <property type="component" value="Unassembled WGS sequence"/>
</dbReference>
<dbReference type="PANTHER" id="PTHR23502">
    <property type="entry name" value="MAJOR FACILITATOR SUPERFAMILY"/>
    <property type="match status" value="1"/>
</dbReference>
<evidence type="ECO:0000256" key="4">
    <source>
        <dbReference type="ARBA" id="ARBA00023136"/>
    </source>
</evidence>
<feature type="transmembrane region" description="Helical" evidence="5">
    <location>
        <begin position="114"/>
        <end position="134"/>
    </location>
</feature>
<accession>A0A2I2GIS3</accession>
<feature type="transmembrane region" description="Helical" evidence="5">
    <location>
        <begin position="455"/>
        <end position="480"/>
    </location>
</feature>
<dbReference type="GO" id="GO:1990961">
    <property type="term" value="P:xenobiotic detoxification by transmembrane export across the plasma membrane"/>
    <property type="evidence" value="ECO:0007669"/>
    <property type="project" value="TreeGrafter"/>
</dbReference>
<keyword evidence="3 5" id="KW-1133">Transmembrane helix</keyword>
<keyword evidence="2 5" id="KW-0812">Transmembrane</keyword>
<evidence type="ECO:0000256" key="5">
    <source>
        <dbReference type="SAM" id="Phobius"/>
    </source>
</evidence>
<gene>
    <name evidence="7" type="ORF">P170DRAFT_378873</name>
</gene>
<dbReference type="PROSITE" id="PS50850">
    <property type="entry name" value="MFS"/>
    <property type="match status" value="1"/>
</dbReference>
<feature type="transmembrane region" description="Helical" evidence="5">
    <location>
        <begin position="350"/>
        <end position="369"/>
    </location>
</feature>
<dbReference type="CDD" id="cd17323">
    <property type="entry name" value="MFS_Tpo1_MDR_like"/>
    <property type="match status" value="1"/>
</dbReference>
<feature type="transmembrane region" description="Helical" evidence="5">
    <location>
        <begin position="500"/>
        <end position="516"/>
    </location>
</feature>
<organism evidence="7 8">
    <name type="scientific">Aspergillus steynii IBT 23096</name>
    <dbReference type="NCBI Taxonomy" id="1392250"/>
    <lineage>
        <taxon>Eukaryota</taxon>
        <taxon>Fungi</taxon>
        <taxon>Dikarya</taxon>
        <taxon>Ascomycota</taxon>
        <taxon>Pezizomycotina</taxon>
        <taxon>Eurotiomycetes</taxon>
        <taxon>Eurotiomycetidae</taxon>
        <taxon>Eurotiales</taxon>
        <taxon>Aspergillaceae</taxon>
        <taxon>Aspergillus</taxon>
        <taxon>Aspergillus subgen. Circumdati</taxon>
    </lineage>
</organism>
<dbReference type="InterPro" id="IPR011701">
    <property type="entry name" value="MFS"/>
</dbReference>
<keyword evidence="8" id="KW-1185">Reference proteome</keyword>
<feature type="transmembrane region" description="Helical" evidence="5">
    <location>
        <begin position="389"/>
        <end position="409"/>
    </location>
</feature>
<evidence type="ECO:0000256" key="1">
    <source>
        <dbReference type="ARBA" id="ARBA00004141"/>
    </source>
</evidence>
<feature type="domain" description="Major facilitator superfamily (MFS) profile" evidence="6">
    <location>
        <begin position="116"/>
        <end position="548"/>
    </location>
</feature>
<dbReference type="InterPro" id="IPR020846">
    <property type="entry name" value="MFS_dom"/>
</dbReference>
<dbReference type="GO" id="GO:0015244">
    <property type="term" value="F:fluconazole transmembrane transporter activity"/>
    <property type="evidence" value="ECO:0007669"/>
    <property type="project" value="TreeGrafter"/>
</dbReference>
<dbReference type="InterPro" id="IPR036259">
    <property type="entry name" value="MFS_trans_sf"/>
</dbReference>
<protein>
    <submittedName>
        <fullName evidence="7">Synaptic vesicle transporter</fullName>
    </submittedName>
</protein>
<evidence type="ECO:0000313" key="8">
    <source>
        <dbReference type="Proteomes" id="UP000234275"/>
    </source>
</evidence>
<dbReference type="VEuPathDB" id="FungiDB:P170DRAFT_378873"/>
<feature type="transmembrane region" description="Helical" evidence="5">
    <location>
        <begin position="182"/>
        <end position="202"/>
    </location>
</feature>
<reference evidence="7 8" key="1">
    <citation type="submission" date="2016-12" db="EMBL/GenBank/DDBJ databases">
        <title>The genomes of Aspergillus section Nigri reveals drivers in fungal speciation.</title>
        <authorList>
            <consortium name="DOE Joint Genome Institute"/>
            <person name="Vesth T.C."/>
            <person name="Nybo J."/>
            <person name="Theobald S."/>
            <person name="Brandl J."/>
            <person name="Frisvad J.C."/>
            <person name="Nielsen K.F."/>
            <person name="Lyhne E.K."/>
            <person name="Kogle M.E."/>
            <person name="Kuo A."/>
            <person name="Riley R."/>
            <person name="Clum A."/>
            <person name="Nolan M."/>
            <person name="Lipzen A."/>
            <person name="Salamov A."/>
            <person name="Henrissat B."/>
            <person name="Wiebenga A."/>
            <person name="De Vries R.P."/>
            <person name="Grigoriev I.V."/>
            <person name="Mortensen U.H."/>
            <person name="Andersen M.R."/>
            <person name="Baker S.E."/>
        </authorList>
    </citation>
    <scope>NUCLEOTIDE SEQUENCE [LARGE SCALE GENOMIC DNA]</scope>
    <source>
        <strain evidence="7 8">IBT 23096</strain>
    </source>
</reference>
<comment type="caution">
    <text evidence="7">The sequence shown here is derived from an EMBL/GenBank/DDBJ whole genome shotgun (WGS) entry which is preliminary data.</text>
</comment>
<dbReference type="AlphaFoldDB" id="A0A2I2GIS3"/>
<feature type="transmembrane region" description="Helical" evidence="5">
    <location>
        <begin position="277"/>
        <end position="297"/>
    </location>
</feature>
<feature type="transmembrane region" description="Helical" evidence="5">
    <location>
        <begin position="243"/>
        <end position="265"/>
    </location>
</feature>
<dbReference type="GeneID" id="36553165"/>
<dbReference type="STRING" id="1392250.A0A2I2GIS3"/>
<dbReference type="Gene3D" id="1.20.1250.20">
    <property type="entry name" value="MFS general substrate transporter like domains"/>
    <property type="match status" value="1"/>
</dbReference>
<feature type="transmembrane region" description="Helical" evidence="5">
    <location>
        <begin position="430"/>
        <end position="449"/>
    </location>
</feature>
<dbReference type="RefSeq" id="XP_024708070.1">
    <property type="nucleotide sequence ID" value="XM_024845466.1"/>
</dbReference>
<feature type="transmembrane region" description="Helical" evidence="5">
    <location>
        <begin position="522"/>
        <end position="544"/>
    </location>
</feature>
<dbReference type="GO" id="GO:0005886">
    <property type="term" value="C:plasma membrane"/>
    <property type="evidence" value="ECO:0007669"/>
    <property type="project" value="TreeGrafter"/>
</dbReference>
<evidence type="ECO:0000256" key="2">
    <source>
        <dbReference type="ARBA" id="ARBA00022692"/>
    </source>
</evidence>
<name>A0A2I2GIS3_9EURO</name>
<dbReference type="SUPFAM" id="SSF103473">
    <property type="entry name" value="MFS general substrate transporter"/>
    <property type="match status" value="1"/>
</dbReference>
<dbReference type="FunFam" id="1.20.1250.20:FF:000011">
    <property type="entry name" value="MFS multidrug transporter, putative"/>
    <property type="match status" value="1"/>
</dbReference>
<evidence type="ECO:0000256" key="3">
    <source>
        <dbReference type="ARBA" id="ARBA00022989"/>
    </source>
</evidence>
<feature type="transmembrane region" description="Helical" evidence="5">
    <location>
        <begin position="208"/>
        <end position="231"/>
    </location>
</feature>
<keyword evidence="4 5" id="KW-0472">Membrane</keyword>
<dbReference type="Pfam" id="PF07690">
    <property type="entry name" value="MFS_1"/>
    <property type="match status" value="1"/>
</dbReference>
<comment type="subcellular location">
    <subcellularLocation>
        <location evidence="1">Membrane</location>
        <topology evidence="1">Multi-pass membrane protein</topology>
    </subcellularLocation>
</comment>
<sequence>METIRDSAFGKLVRIFSGGRWLRYPEETDPCVWTEYLKTEPKLEREPTETGSDEEPDCFGLYNVMSQASRCSRRLTSAHTLQGDGMKRGTPIVIDWSGPDDSENPQNWSTEKKVFVSGLIWLLTFAVYIGSAIYTPGITGVTEQFGVSRVAATLGLTLFVAGYGLGPMVWSPLSELPTVGRSPTYVLTTLVFVFFQFAVIYAKNFGMLLAFRFLTGFIGSPALATGAASLGDIWDPQARDYMIGIWGCFAISAPVLGPLVGGFAAPVKGWTWTIWQLLWISGLTLVLLFFFLPETYAPNILWRRARRVRRVTGNSDYMCEAEIELMSVKPKDVIFEALVRPFELCFLEPIVFVMNLYISLIYGILYIWFEAYPIVFSEIHGFNEGETGLAFLGILVSTCCFTIPGYFFWKWKYQSRHFDADWNIAPEKQLPPACVGAFALPISLFWFGWTGNFASVHWIVPIVGSMFFAVGAVLIFNGIFCYQAHAYPRYAASVLAGNDFMRSSFGAGFPLFATAMFHNLGVGWACTLLGCLAVLFVPYPFILLRYGRRIRMASKYARHDI</sequence>
<proteinExistence type="predicted"/>
<evidence type="ECO:0000259" key="6">
    <source>
        <dbReference type="PROSITE" id="PS50850"/>
    </source>
</evidence>
<dbReference type="EMBL" id="MSFO01000002">
    <property type="protein sequence ID" value="PLB52768.1"/>
    <property type="molecule type" value="Genomic_DNA"/>
</dbReference>